<keyword evidence="5 7" id="KW-0472">Membrane</keyword>
<protein>
    <submittedName>
        <fullName evidence="9">ATP synthase F0 subunit 8</fullName>
    </submittedName>
</protein>
<keyword evidence="4 9" id="KW-0496">Mitochondrion</keyword>
<evidence type="ECO:0000256" key="2">
    <source>
        <dbReference type="ARBA" id="ARBA00022692"/>
    </source>
</evidence>
<evidence type="ECO:0000256" key="3">
    <source>
        <dbReference type="ARBA" id="ARBA00022989"/>
    </source>
</evidence>
<evidence type="ECO:0000256" key="4">
    <source>
        <dbReference type="ARBA" id="ARBA00023128"/>
    </source>
</evidence>
<dbReference type="EMBL" id="KP938440">
    <property type="protein sequence ID" value="AKF78618.1"/>
    <property type="molecule type" value="Genomic_DNA"/>
</dbReference>
<evidence type="ECO:0000256" key="5">
    <source>
        <dbReference type="ARBA" id="ARBA00023136"/>
    </source>
</evidence>
<keyword evidence="6" id="KW-0066">ATP synthesis</keyword>
<dbReference type="GO" id="GO:0031966">
    <property type="term" value="C:mitochondrial membrane"/>
    <property type="evidence" value="ECO:0007669"/>
    <property type="project" value="UniProtKB-SubCell"/>
</dbReference>
<feature type="domain" description="ATP synthase YMF19-like N-terminal" evidence="8">
    <location>
        <begin position="2"/>
        <end position="34"/>
    </location>
</feature>
<reference evidence="9" key="2">
    <citation type="submission" date="2015-03" db="EMBL/GenBank/DDBJ databases">
        <authorList>
            <person name="Lin M.-F."/>
            <person name="Kirahara M.V."/>
            <person name="Luo H."/>
            <person name="Tracey D."/>
            <person name="Geller J."/>
            <person name="Fukami H."/>
            <person name="Miller D.J."/>
            <person name="Chen C.A."/>
        </authorList>
    </citation>
    <scope>NUCLEOTIDE SEQUENCE</scope>
</reference>
<feature type="transmembrane region" description="Helical" evidence="7">
    <location>
        <begin position="47"/>
        <end position="66"/>
    </location>
</feature>
<gene>
    <name evidence="9" type="primary">ATP8</name>
</gene>
<name>A0A0F7DXC3_9CNID</name>
<keyword evidence="3 7" id="KW-1133">Transmembrane helix</keyword>
<evidence type="ECO:0000259" key="8">
    <source>
        <dbReference type="Pfam" id="PF02326"/>
    </source>
</evidence>
<dbReference type="GO" id="GO:0006754">
    <property type="term" value="P:ATP biosynthetic process"/>
    <property type="evidence" value="ECO:0007669"/>
    <property type="project" value="UniProtKB-KW"/>
</dbReference>
<dbReference type="InterPro" id="IPR003319">
    <property type="entry name" value="YMF19-like_N"/>
</dbReference>
<organism evidence="9">
    <name type="scientific">Corallimorphus profundus</name>
    <dbReference type="NCBI Taxonomy" id="1499588"/>
    <lineage>
        <taxon>Eukaryota</taxon>
        <taxon>Metazoa</taxon>
        <taxon>Cnidaria</taxon>
        <taxon>Anthozoa</taxon>
        <taxon>Hexacorallia</taxon>
        <taxon>Corallimorpharia</taxon>
        <taxon>Corallimorphidae</taxon>
        <taxon>Corallimorphus</taxon>
    </lineage>
</organism>
<accession>A0A0F7DXC3</accession>
<dbReference type="Pfam" id="PF02326">
    <property type="entry name" value="YMF19"/>
    <property type="match status" value="1"/>
</dbReference>
<reference evidence="9" key="1">
    <citation type="journal article" date="2014" name="Genome Biol. Evol.">
        <title>Mitochondrial genome rearrangements in the scleractinia/corallimorpharia complex: implications for coral phylogeny.</title>
        <authorList>
            <person name="Lin M.F."/>
            <person name="Kitahara M.V."/>
            <person name="Luo H."/>
            <person name="Tracey D."/>
            <person name="Geller J."/>
            <person name="Fukami H."/>
            <person name="Miller D.J."/>
            <person name="Chen C.A."/>
        </authorList>
    </citation>
    <scope>NUCLEOTIDE SEQUENCE</scope>
</reference>
<evidence type="ECO:0000256" key="7">
    <source>
        <dbReference type="SAM" id="Phobius"/>
    </source>
</evidence>
<proteinExistence type="predicted"/>
<evidence type="ECO:0000256" key="1">
    <source>
        <dbReference type="ARBA" id="ARBA00004325"/>
    </source>
</evidence>
<evidence type="ECO:0000313" key="9">
    <source>
        <dbReference type="EMBL" id="AKF78618.1"/>
    </source>
</evidence>
<dbReference type="AlphaFoldDB" id="A0A0F7DXC3"/>
<comment type="subcellular location">
    <subcellularLocation>
        <location evidence="1">Mitochondrion membrane</location>
    </subcellularLocation>
</comment>
<keyword evidence="2 7" id="KW-0812">Transmembrane</keyword>
<evidence type="ECO:0000256" key="6">
    <source>
        <dbReference type="ARBA" id="ARBA00023310"/>
    </source>
</evidence>
<sequence length="78" mass="8972">MPQLNTITYLTQYKWTLLALFCSFFLLVFFTLTAIKIGRSIEDLGGLASFICFGLVEEALSAWGYFDGRVVVVDRWFF</sequence>
<geneLocation type="mitochondrion" evidence="9"/>
<feature type="transmembrane region" description="Helical" evidence="7">
    <location>
        <begin position="15"/>
        <end position="35"/>
    </location>
</feature>